<dbReference type="InterPro" id="IPR009126">
    <property type="entry name" value="Cholcskin_rcpt"/>
</dbReference>
<feature type="transmembrane region" description="Helical" evidence="18">
    <location>
        <begin position="102"/>
        <end position="127"/>
    </location>
</feature>
<keyword evidence="12" id="KW-0325">Glycoprotein</keyword>
<reference evidence="20" key="1">
    <citation type="submission" date="2022-01" db="EMBL/GenBank/DDBJ databases">
        <authorList>
            <person name="King R."/>
        </authorList>
    </citation>
    <scope>NUCLEOTIDE SEQUENCE</scope>
</reference>
<evidence type="ECO:0000256" key="15">
    <source>
        <dbReference type="ARBA" id="ARBA00025402"/>
    </source>
</evidence>
<evidence type="ECO:0000256" key="16">
    <source>
        <dbReference type="ARBA" id="ARBA00031093"/>
    </source>
</evidence>
<evidence type="ECO:0000313" key="21">
    <source>
        <dbReference type="Proteomes" id="UP001153620"/>
    </source>
</evidence>
<dbReference type="InterPro" id="IPR000314">
    <property type="entry name" value="Gastrin_rcpt"/>
</dbReference>
<dbReference type="PROSITE" id="PS50262">
    <property type="entry name" value="G_PROTEIN_RECEP_F1_2"/>
    <property type="match status" value="1"/>
</dbReference>
<dbReference type="GO" id="GO:0015054">
    <property type="term" value="F:gastrin receptor activity"/>
    <property type="evidence" value="ECO:0007669"/>
    <property type="project" value="InterPro"/>
</dbReference>
<keyword evidence="21" id="KW-1185">Reference proteome</keyword>
<dbReference type="GO" id="GO:0008188">
    <property type="term" value="F:neuropeptide receptor activity"/>
    <property type="evidence" value="ECO:0007669"/>
    <property type="project" value="TreeGrafter"/>
</dbReference>
<feature type="transmembrane region" description="Helical" evidence="18">
    <location>
        <begin position="68"/>
        <end position="90"/>
    </location>
</feature>
<evidence type="ECO:0000256" key="9">
    <source>
        <dbReference type="ARBA" id="ARBA00023139"/>
    </source>
</evidence>
<dbReference type="SUPFAM" id="SSF81321">
    <property type="entry name" value="Family A G protein-coupled receptor-like"/>
    <property type="match status" value="1"/>
</dbReference>
<keyword evidence="14" id="KW-0449">Lipoprotein</keyword>
<keyword evidence="9" id="KW-0564">Palmitate</keyword>
<dbReference type="Pfam" id="PF00001">
    <property type="entry name" value="7tm_1"/>
    <property type="match status" value="1"/>
</dbReference>
<feature type="transmembrane region" description="Helical" evidence="18">
    <location>
        <begin position="229"/>
        <end position="253"/>
    </location>
</feature>
<keyword evidence="8 18" id="KW-0472">Membrane</keyword>
<protein>
    <recommendedName>
        <fullName evidence="3">Gastrin/cholecystokinin type B receptor</fullName>
    </recommendedName>
    <alternativeName>
        <fullName evidence="16">Cholecystokinin-2 receptor</fullName>
    </alternativeName>
</protein>
<keyword evidence="10" id="KW-1015">Disulfide bond</keyword>
<evidence type="ECO:0000259" key="19">
    <source>
        <dbReference type="PROSITE" id="PS50262"/>
    </source>
</evidence>
<gene>
    <name evidence="20" type="ORF">CHIRRI_LOCUS6042</name>
</gene>
<keyword evidence="7 17" id="KW-0297">G-protein coupled receptor</keyword>
<evidence type="ECO:0000256" key="4">
    <source>
        <dbReference type="ARBA" id="ARBA00022475"/>
    </source>
</evidence>
<evidence type="ECO:0000256" key="18">
    <source>
        <dbReference type="SAM" id="Phobius"/>
    </source>
</evidence>
<evidence type="ECO:0000256" key="11">
    <source>
        <dbReference type="ARBA" id="ARBA00023170"/>
    </source>
</evidence>
<evidence type="ECO:0000256" key="8">
    <source>
        <dbReference type="ARBA" id="ARBA00023136"/>
    </source>
</evidence>
<accession>A0A9N9RQW3</accession>
<dbReference type="Proteomes" id="UP001153620">
    <property type="component" value="Chromosome 2"/>
</dbReference>
<feature type="transmembrane region" description="Helical" evidence="18">
    <location>
        <begin position="181"/>
        <end position="201"/>
    </location>
</feature>
<feature type="transmembrane region" description="Helical" evidence="18">
    <location>
        <begin position="354"/>
        <end position="375"/>
    </location>
</feature>
<keyword evidence="13 17" id="KW-0807">Transducer</keyword>
<dbReference type="InterPro" id="IPR017452">
    <property type="entry name" value="GPCR_Rhodpsn_7TM"/>
</dbReference>
<keyword evidence="4" id="KW-1003">Cell membrane</keyword>
<evidence type="ECO:0000256" key="10">
    <source>
        <dbReference type="ARBA" id="ARBA00023157"/>
    </source>
</evidence>
<evidence type="ECO:0000256" key="7">
    <source>
        <dbReference type="ARBA" id="ARBA00023040"/>
    </source>
</evidence>
<dbReference type="PROSITE" id="PS00237">
    <property type="entry name" value="G_PROTEIN_RECEP_F1_1"/>
    <property type="match status" value="1"/>
</dbReference>
<keyword evidence="6 18" id="KW-1133">Transmembrane helix</keyword>
<name>A0A9N9RQW3_9DIPT</name>
<evidence type="ECO:0000256" key="14">
    <source>
        <dbReference type="ARBA" id="ARBA00023288"/>
    </source>
</evidence>
<keyword evidence="11 17" id="KW-0675">Receptor</keyword>
<dbReference type="OrthoDB" id="10037617at2759"/>
<reference evidence="20" key="2">
    <citation type="submission" date="2022-10" db="EMBL/GenBank/DDBJ databases">
        <authorList>
            <consortium name="ENA_rothamsted_submissions"/>
            <consortium name="culmorum"/>
            <person name="King R."/>
        </authorList>
    </citation>
    <scope>NUCLEOTIDE SEQUENCE</scope>
</reference>
<dbReference type="PRINTS" id="PR00527">
    <property type="entry name" value="GASTRINR"/>
</dbReference>
<comment type="similarity">
    <text evidence="2 17">Belongs to the G-protein coupled receptor 1 family.</text>
</comment>
<dbReference type="SMART" id="SM01381">
    <property type="entry name" value="7TM_GPCR_Srsx"/>
    <property type="match status" value="1"/>
</dbReference>
<evidence type="ECO:0000256" key="17">
    <source>
        <dbReference type="RuleBase" id="RU000688"/>
    </source>
</evidence>
<comment type="function">
    <text evidence="15">Receptor for gastrin and cholecystokinin. The CCK-B receptors occur throughout the central nervous system where they modulate anxiety, analgesia, arousal, and neuroleptic activity. This receptor mediates its action by association with G proteins that activate a phosphatidylinositol-calcium second messenger system.</text>
</comment>
<dbReference type="PRINTS" id="PR00237">
    <property type="entry name" value="GPCRRHODOPSN"/>
</dbReference>
<evidence type="ECO:0000256" key="2">
    <source>
        <dbReference type="ARBA" id="ARBA00010663"/>
    </source>
</evidence>
<evidence type="ECO:0000256" key="5">
    <source>
        <dbReference type="ARBA" id="ARBA00022692"/>
    </source>
</evidence>
<dbReference type="EMBL" id="OU895878">
    <property type="protein sequence ID" value="CAG9803141.1"/>
    <property type="molecule type" value="Genomic_DNA"/>
</dbReference>
<comment type="subcellular location">
    <subcellularLocation>
        <location evidence="1">Cell membrane</location>
        <topology evidence="1">Multi-pass membrane protein</topology>
    </subcellularLocation>
</comment>
<feature type="transmembrane region" description="Helical" evidence="18">
    <location>
        <begin position="139"/>
        <end position="160"/>
    </location>
</feature>
<dbReference type="PRINTS" id="PR01822">
    <property type="entry name" value="CCYSTOKININR"/>
</dbReference>
<evidence type="ECO:0000256" key="3">
    <source>
        <dbReference type="ARBA" id="ARBA00019090"/>
    </source>
</evidence>
<organism evidence="20 21">
    <name type="scientific">Chironomus riparius</name>
    <dbReference type="NCBI Taxonomy" id="315576"/>
    <lineage>
        <taxon>Eukaryota</taxon>
        <taxon>Metazoa</taxon>
        <taxon>Ecdysozoa</taxon>
        <taxon>Arthropoda</taxon>
        <taxon>Hexapoda</taxon>
        <taxon>Insecta</taxon>
        <taxon>Pterygota</taxon>
        <taxon>Neoptera</taxon>
        <taxon>Endopterygota</taxon>
        <taxon>Diptera</taxon>
        <taxon>Nematocera</taxon>
        <taxon>Chironomoidea</taxon>
        <taxon>Chironomidae</taxon>
        <taxon>Chironominae</taxon>
        <taxon>Chironomus</taxon>
    </lineage>
</organism>
<dbReference type="AlphaFoldDB" id="A0A9N9RQW3"/>
<dbReference type="PANTHER" id="PTHR24238:SF75">
    <property type="entry name" value="CHOLECYSTOKININ-LIKE RECEPTOR AT 17D1-RELATED"/>
    <property type="match status" value="1"/>
</dbReference>
<evidence type="ECO:0000256" key="6">
    <source>
        <dbReference type="ARBA" id="ARBA00022989"/>
    </source>
</evidence>
<dbReference type="InterPro" id="IPR000276">
    <property type="entry name" value="GPCR_Rhodpsn"/>
</dbReference>
<dbReference type="Gene3D" id="1.20.1070.10">
    <property type="entry name" value="Rhodopsin 7-helix transmembrane proteins"/>
    <property type="match status" value="1"/>
</dbReference>
<dbReference type="GO" id="GO:0005886">
    <property type="term" value="C:plasma membrane"/>
    <property type="evidence" value="ECO:0007669"/>
    <property type="project" value="UniProtKB-SubCell"/>
</dbReference>
<keyword evidence="5 17" id="KW-0812">Transmembrane</keyword>
<evidence type="ECO:0000313" key="20">
    <source>
        <dbReference type="EMBL" id="CAG9803141.1"/>
    </source>
</evidence>
<feature type="domain" description="G-protein coupled receptors family 1 profile" evidence="19">
    <location>
        <begin position="81"/>
        <end position="413"/>
    </location>
</feature>
<evidence type="ECO:0000256" key="12">
    <source>
        <dbReference type="ARBA" id="ARBA00023180"/>
    </source>
</evidence>
<proteinExistence type="inferred from homology"/>
<dbReference type="PANTHER" id="PTHR24238">
    <property type="entry name" value="G-PROTEIN COUPLED RECEPTOR"/>
    <property type="match status" value="1"/>
</dbReference>
<sequence>MADRDTNESWTNRTDLSTLDRIDSSEFVTISPLHYLFENVTITSGNMSSQNHIQQQQQPWITMASRVIPLYSLIFLLAVIGNSLVIMTLVQNKRMRTVTNVFLLNLAISDLLLGIFCMPITLLGMLLRDFIFGEIMCKLLPYLQATSVSVSAWTLVAISVERYYAICHPLRSRRWQTLKHAYKLIILVWLSSLVFMSPIAALSKLIPTSQGHRKCRELWPDESIEFEKIFNLFLDMFLLVLPLFVLFATYFMITRTLWQGIRTERDVKNQLSNYTKCLSKNSVEVYIRNGGTKSRCSQYCGTRKGSEGNLSLHQVQNGSQDVTPSIQKNDSSRINGPNLRRSNAEKSLLNKKRVIKMLFVVVLEFFLCWTPLYVINTIALFDPIIIYQNLGYTAISFFQLLAYSSSCCNPITYCFMSTGFRKAFVNLFRCLRQNHHQQRRRVSLSCCGANTLPNTAMLNPIQNGNETNIHNSGLLNSGSETFDLSRHDSYRIHKRNDDNDESFMKESLKK</sequence>
<evidence type="ECO:0000256" key="1">
    <source>
        <dbReference type="ARBA" id="ARBA00004651"/>
    </source>
</evidence>
<evidence type="ECO:0000256" key="13">
    <source>
        <dbReference type="ARBA" id="ARBA00023224"/>
    </source>
</evidence>